<organism evidence="2 3">
    <name type="scientific">Phakopsora pachyrhizi</name>
    <name type="common">Asian soybean rust disease fungus</name>
    <dbReference type="NCBI Taxonomy" id="170000"/>
    <lineage>
        <taxon>Eukaryota</taxon>
        <taxon>Fungi</taxon>
        <taxon>Dikarya</taxon>
        <taxon>Basidiomycota</taxon>
        <taxon>Pucciniomycotina</taxon>
        <taxon>Pucciniomycetes</taxon>
        <taxon>Pucciniales</taxon>
        <taxon>Phakopsoraceae</taxon>
        <taxon>Phakopsora</taxon>
    </lineage>
</organism>
<feature type="transmembrane region" description="Helical" evidence="1">
    <location>
        <begin position="38"/>
        <end position="55"/>
    </location>
</feature>
<dbReference type="EMBL" id="CALTRL010002613">
    <property type="protein sequence ID" value="CAH7676192.1"/>
    <property type="molecule type" value="Genomic_DNA"/>
</dbReference>
<comment type="caution">
    <text evidence="2">The sequence shown here is derived from an EMBL/GenBank/DDBJ whole genome shotgun (WGS) entry which is preliminary data.</text>
</comment>
<proteinExistence type="predicted"/>
<evidence type="ECO:0000313" key="3">
    <source>
        <dbReference type="Proteomes" id="UP001153365"/>
    </source>
</evidence>
<name>A0AAV0AZU4_PHAPC</name>
<keyword evidence="1" id="KW-1133">Transmembrane helix</keyword>
<keyword evidence="1" id="KW-0472">Membrane</keyword>
<dbReference type="AlphaFoldDB" id="A0AAV0AZU4"/>
<protein>
    <submittedName>
        <fullName evidence="2">Uncharacterized protein</fullName>
    </submittedName>
</protein>
<reference evidence="2" key="1">
    <citation type="submission" date="2022-06" db="EMBL/GenBank/DDBJ databases">
        <authorList>
            <consortium name="SYNGENTA / RWTH Aachen University"/>
        </authorList>
    </citation>
    <scope>NUCLEOTIDE SEQUENCE</scope>
</reference>
<evidence type="ECO:0000256" key="1">
    <source>
        <dbReference type="SAM" id="Phobius"/>
    </source>
</evidence>
<keyword evidence="1" id="KW-0812">Transmembrane</keyword>
<dbReference type="Proteomes" id="UP001153365">
    <property type="component" value="Unassembled WGS sequence"/>
</dbReference>
<keyword evidence="3" id="KW-1185">Reference proteome</keyword>
<accession>A0AAV0AZU4</accession>
<evidence type="ECO:0000313" key="2">
    <source>
        <dbReference type="EMBL" id="CAH7676192.1"/>
    </source>
</evidence>
<sequence>MMINSMVTSSKKILPTLFTSLLQSLALSLYQKLIQNYCGTYLFILTALVIFNFCWERFIITIQQLVKIVNSSMPPEIFLHLTCDLYSQESKKLTMICN</sequence>
<gene>
    <name evidence="2" type="ORF">PPACK8108_LOCUS11303</name>
</gene>